<gene>
    <name evidence="1" type="ORF">HMPREF0682_2753</name>
</gene>
<dbReference type="Proteomes" id="UP000017052">
    <property type="component" value="Unassembled WGS sequence"/>
</dbReference>
<evidence type="ECO:0000313" key="2">
    <source>
        <dbReference type="Proteomes" id="UP000017052"/>
    </source>
</evidence>
<dbReference type="AlphaFoldDB" id="U2RNP7"/>
<comment type="caution">
    <text evidence="1">The sequence shown here is derived from an EMBL/GenBank/DDBJ whole genome shotgun (WGS) entry which is preliminary data.</text>
</comment>
<accession>U2RNP7</accession>
<sequence>MTRIEDFNEYPTIMRFYQELDIIRALQKMPLDYLRDNAGAFKNLIEALSYSHGENVGSIRRGNEEEFIHFSDWLDHTWEELGFENGDETSNIFRVTIDDVANEYPGWEEEARKRDMENSILMNALHELCSTHQILSEVTQSDVYKRGSEVTAEYLVAEIIVQLANHVSDKKDDVKTICEKLGSVVADLRTSVAELTRNSVSAALDMSGDNGLTLKKLLPPGLIRANQRPS</sequence>
<evidence type="ECO:0000313" key="1">
    <source>
        <dbReference type="EMBL" id="ERK55183.1"/>
    </source>
</evidence>
<name>U2RNP7_9ACTN</name>
<keyword evidence="2" id="KW-1185">Reference proteome</keyword>
<organism evidence="1 2">
    <name type="scientific">Propionibacterium acidifaciens F0233</name>
    <dbReference type="NCBI Taxonomy" id="553198"/>
    <lineage>
        <taxon>Bacteria</taxon>
        <taxon>Bacillati</taxon>
        <taxon>Actinomycetota</taxon>
        <taxon>Actinomycetes</taxon>
        <taxon>Propionibacteriales</taxon>
        <taxon>Propionibacteriaceae</taxon>
        <taxon>Propionibacterium</taxon>
    </lineage>
</organism>
<reference evidence="1" key="1">
    <citation type="submission" date="2013-08" db="EMBL/GenBank/DDBJ databases">
        <authorList>
            <person name="Durkin A.S."/>
            <person name="Haft D.R."/>
            <person name="McCorrison J."/>
            <person name="Torralba M."/>
            <person name="Gillis M."/>
            <person name="Haft D.H."/>
            <person name="Methe B."/>
            <person name="Sutton G."/>
            <person name="Nelson K.E."/>
        </authorList>
    </citation>
    <scope>NUCLEOTIDE SEQUENCE [LARGE SCALE GENOMIC DNA]</scope>
    <source>
        <strain evidence="1">F0233</strain>
    </source>
</reference>
<proteinExistence type="predicted"/>
<dbReference type="EMBL" id="ACVN02000192">
    <property type="protein sequence ID" value="ERK55183.1"/>
    <property type="molecule type" value="Genomic_DNA"/>
</dbReference>
<protein>
    <submittedName>
        <fullName evidence="1">Uncharacterized protein</fullName>
    </submittedName>
</protein>